<dbReference type="InterPro" id="IPR002921">
    <property type="entry name" value="Fungal_lipase-type"/>
</dbReference>
<dbReference type="InterPro" id="IPR051218">
    <property type="entry name" value="Sec_MonoDiacylglyc_Lipase"/>
</dbReference>
<dbReference type="Pfam" id="PF01764">
    <property type="entry name" value="Lipase_3"/>
    <property type="match status" value="1"/>
</dbReference>
<reference evidence="2 3" key="1">
    <citation type="journal article" date="2011" name="EMBO J.">
        <title>Structural diversity of bacterial flagellar motors.</title>
        <authorList>
            <person name="Chen S."/>
            <person name="Beeby M."/>
            <person name="Murphy G.E."/>
            <person name="Leadbetter J.R."/>
            <person name="Hendrixson D.R."/>
            <person name="Briegel A."/>
            <person name="Li Z."/>
            <person name="Shi J."/>
            <person name="Tocheva E.I."/>
            <person name="Muller A."/>
            <person name="Dobro M.J."/>
            <person name="Jensen G.J."/>
        </authorList>
    </citation>
    <scope>NUCLEOTIDE SEQUENCE [LARGE SCALE GENOMIC DNA]</scope>
    <source>
        <strain evidence="2 3">DSM 6540</strain>
    </source>
</reference>
<dbReference type="eggNOG" id="COG3675">
    <property type="taxonomic scope" value="Bacteria"/>
</dbReference>
<dbReference type="CDD" id="cd00519">
    <property type="entry name" value="Lipase_3"/>
    <property type="match status" value="1"/>
</dbReference>
<evidence type="ECO:0000313" key="3">
    <source>
        <dbReference type="Proteomes" id="UP000003240"/>
    </source>
</evidence>
<gene>
    <name evidence="2" type="ORF">ALO_02061</name>
</gene>
<proteinExistence type="predicted"/>
<dbReference type="PANTHER" id="PTHR45856:SF24">
    <property type="entry name" value="FUNGAL LIPASE-LIKE DOMAIN-CONTAINING PROTEIN"/>
    <property type="match status" value="1"/>
</dbReference>
<evidence type="ECO:0000259" key="1">
    <source>
        <dbReference type="Pfam" id="PF01764"/>
    </source>
</evidence>
<protein>
    <recommendedName>
        <fullName evidence="1">Fungal lipase-type domain-containing protein</fullName>
    </recommendedName>
</protein>
<dbReference type="RefSeq" id="WP_004092304.1">
    <property type="nucleotide sequence ID" value="NZ_AFGF01000017.1"/>
</dbReference>
<dbReference type="EMBL" id="AFGF01000017">
    <property type="protein sequence ID" value="EGO65360.1"/>
    <property type="molecule type" value="Genomic_DNA"/>
</dbReference>
<dbReference type="AlphaFoldDB" id="F7NEE9"/>
<evidence type="ECO:0000313" key="2">
    <source>
        <dbReference type="EMBL" id="EGO65360.1"/>
    </source>
</evidence>
<dbReference type="InterPro" id="IPR029058">
    <property type="entry name" value="AB_hydrolase_fold"/>
</dbReference>
<dbReference type="PANTHER" id="PTHR45856">
    <property type="entry name" value="ALPHA/BETA-HYDROLASES SUPERFAMILY PROTEIN"/>
    <property type="match status" value="1"/>
</dbReference>
<organism evidence="2 3">
    <name type="scientific">Acetonema longum DSM 6540</name>
    <dbReference type="NCBI Taxonomy" id="1009370"/>
    <lineage>
        <taxon>Bacteria</taxon>
        <taxon>Bacillati</taxon>
        <taxon>Bacillota</taxon>
        <taxon>Negativicutes</taxon>
        <taxon>Acetonemataceae</taxon>
        <taxon>Acetonema</taxon>
    </lineage>
</organism>
<feature type="domain" description="Fungal lipase-type" evidence="1">
    <location>
        <begin position="10"/>
        <end position="119"/>
    </location>
</feature>
<dbReference type="STRING" id="1009370.ALO_02061"/>
<accession>F7NEE9</accession>
<dbReference type="SUPFAM" id="SSF53474">
    <property type="entry name" value="alpha/beta-Hydrolases"/>
    <property type="match status" value="1"/>
</dbReference>
<sequence length="319" mass="35161">MPQKRRLPPTEPKVHKGFNEFVQAGPSAVLRNPQRIHLSFPDLLRNDRNYKLLLTGHSLGGAAATLSGARLLSMGVSPDQLEIITFGAPAVGNAAFAAHYEPILPLTRIVHSGDKVTGVLQTLAGGYRQFGREILWRPPDMVDDAHELAGYIDSAIKNYYDKRRLAIEAGMPQPVLPGGKYQNHERVYITPLTNNLLSDLSSDFWYMQEALLDEYRQALPDSVIAKDRTNWREAAVAAGCRWAVVSEVGAVKMKEVENTYYIIFTQTVYNITNDSASVAATAVFSTSTSTLTPLGAFIHTFKGMHAQLADQFNKASQGK</sequence>
<name>F7NEE9_9FIRM</name>
<keyword evidence="3" id="KW-1185">Reference proteome</keyword>
<dbReference type="Gene3D" id="3.40.50.1820">
    <property type="entry name" value="alpha/beta hydrolase"/>
    <property type="match status" value="1"/>
</dbReference>
<comment type="caution">
    <text evidence="2">The sequence shown here is derived from an EMBL/GenBank/DDBJ whole genome shotgun (WGS) entry which is preliminary data.</text>
</comment>
<dbReference type="GO" id="GO:0006629">
    <property type="term" value="P:lipid metabolic process"/>
    <property type="evidence" value="ECO:0007669"/>
    <property type="project" value="InterPro"/>
</dbReference>
<dbReference type="Proteomes" id="UP000003240">
    <property type="component" value="Unassembled WGS sequence"/>
</dbReference>